<keyword evidence="7" id="KW-0016">Alginate biosynthesis</keyword>
<dbReference type="GO" id="GO:0042597">
    <property type="term" value="C:periplasmic space"/>
    <property type="evidence" value="ECO:0007669"/>
    <property type="project" value="UniProtKB-SubCell"/>
</dbReference>
<dbReference type="AlphaFoldDB" id="A0A848NME6"/>
<evidence type="ECO:0000256" key="5">
    <source>
        <dbReference type="ARBA" id="ARBA00022729"/>
    </source>
</evidence>
<dbReference type="RefSeq" id="WP_169338891.1">
    <property type="nucleotide sequence ID" value="NZ_JABBZM010000001.1"/>
</dbReference>
<dbReference type="Pfam" id="PF11182">
    <property type="entry name" value="AlgF"/>
    <property type="match status" value="1"/>
</dbReference>
<accession>A0A848NME6</accession>
<dbReference type="GO" id="GO:0042121">
    <property type="term" value="P:alginic acid biosynthetic process"/>
    <property type="evidence" value="ECO:0007669"/>
    <property type="project" value="UniProtKB-UniPathway"/>
</dbReference>
<comment type="pathway">
    <text evidence="2">Glycan biosynthesis; alginate biosynthesis.</text>
</comment>
<dbReference type="UniPathway" id="UPA00286"/>
<sequence length="241" mass="24347">MTLTDLMRALGTVLVLGVAPIAAHAAAQDVASLYGPQPPANATYVRVVNLATQSARVTLPGSEAAQTLAAGASTRLSVVTPGTPLRVTVDGREPVQATAADAAGAVSASDATAGQAITVMLTRESQGWRATRVANPQERLDAMRATLRVYNVAGGACTGKIAVADNGPTVFAQVPAGTQQARAINPIAARLTGSCGNATTAPLQLPTLAAGDSYSLFLAGDAAKPVLTGVRDDIAWPPAKK</sequence>
<keyword evidence="5 8" id="KW-0732">Signal</keyword>
<name>A0A848NME6_9RALS</name>
<feature type="chain" id="PRO_5032484778" description="Alginate biosynthesis protein AlgF" evidence="8">
    <location>
        <begin position="26"/>
        <end position="241"/>
    </location>
</feature>
<protein>
    <recommendedName>
        <fullName evidence="4">Alginate biosynthesis protein AlgF</fullName>
    </recommendedName>
</protein>
<evidence type="ECO:0000256" key="2">
    <source>
        <dbReference type="ARBA" id="ARBA00005182"/>
    </source>
</evidence>
<evidence type="ECO:0000256" key="3">
    <source>
        <dbReference type="ARBA" id="ARBA00010033"/>
    </source>
</evidence>
<evidence type="ECO:0000256" key="8">
    <source>
        <dbReference type="SAM" id="SignalP"/>
    </source>
</evidence>
<evidence type="ECO:0000313" key="10">
    <source>
        <dbReference type="Proteomes" id="UP000575469"/>
    </source>
</evidence>
<dbReference type="InterPro" id="IPR035422">
    <property type="entry name" value="AlgF"/>
</dbReference>
<feature type="signal peptide" evidence="8">
    <location>
        <begin position="1"/>
        <end position="25"/>
    </location>
</feature>
<evidence type="ECO:0000256" key="1">
    <source>
        <dbReference type="ARBA" id="ARBA00004418"/>
    </source>
</evidence>
<keyword evidence="6" id="KW-0574">Periplasm</keyword>
<gene>
    <name evidence="9" type="ORF">HGR00_00230</name>
</gene>
<comment type="caution">
    <text evidence="9">The sequence shown here is derived from an EMBL/GenBank/DDBJ whole genome shotgun (WGS) entry which is preliminary data.</text>
</comment>
<dbReference type="EMBL" id="JABBZM010000001">
    <property type="protein sequence ID" value="NMV36332.1"/>
    <property type="molecule type" value="Genomic_DNA"/>
</dbReference>
<proteinExistence type="inferred from homology"/>
<evidence type="ECO:0000256" key="4">
    <source>
        <dbReference type="ARBA" id="ARBA00013964"/>
    </source>
</evidence>
<organism evidence="9 10">
    <name type="scientific">Ralstonia insidiosa</name>
    <dbReference type="NCBI Taxonomy" id="190721"/>
    <lineage>
        <taxon>Bacteria</taxon>
        <taxon>Pseudomonadati</taxon>
        <taxon>Pseudomonadota</taxon>
        <taxon>Betaproteobacteria</taxon>
        <taxon>Burkholderiales</taxon>
        <taxon>Burkholderiaceae</taxon>
        <taxon>Ralstonia</taxon>
    </lineage>
</organism>
<comment type="subcellular location">
    <subcellularLocation>
        <location evidence="1">Periplasm</location>
    </subcellularLocation>
</comment>
<evidence type="ECO:0000256" key="7">
    <source>
        <dbReference type="ARBA" id="ARBA00022841"/>
    </source>
</evidence>
<evidence type="ECO:0000313" key="9">
    <source>
        <dbReference type="EMBL" id="NMV36332.1"/>
    </source>
</evidence>
<dbReference type="Proteomes" id="UP000575469">
    <property type="component" value="Unassembled WGS sequence"/>
</dbReference>
<comment type="similarity">
    <text evidence="3">Belongs to the AlgF family.</text>
</comment>
<evidence type="ECO:0000256" key="6">
    <source>
        <dbReference type="ARBA" id="ARBA00022764"/>
    </source>
</evidence>
<reference evidence="9 10" key="1">
    <citation type="submission" date="2020-04" db="EMBL/GenBank/DDBJ databases">
        <title>Ralstonia insidiosa genome sequencing and assembly.</title>
        <authorList>
            <person name="Martins R.C.R."/>
            <person name="Perdigao-Neto L.V."/>
            <person name="Levin A.S.S."/>
            <person name="Costa S.F."/>
        </authorList>
    </citation>
    <scope>NUCLEOTIDE SEQUENCE [LARGE SCALE GENOMIC DNA]</scope>
    <source>
        <strain evidence="9 10">5047</strain>
    </source>
</reference>